<protein>
    <recommendedName>
        <fullName evidence="2">P-type Ca(2+) transporter</fullName>
        <ecNumber evidence="2">7.2.2.10</ecNumber>
    </recommendedName>
</protein>
<dbReference type="PANTHER" id="PTHR24093">
    <property type="entry name" value="CATION TRANSPORTING ATPASE"/>
    <property type="match status" value="1"/>
</dbReference>
<organism evidence="17">
    <name type="scientific">Aphanomyces stellatus</name>
    <dbReference type="NCBI Taxonomy" id="120398"/>
    <lineage>
        <taxon>Eukaryota</taxon>
        <taxon>Sar</taxon>
        <taxon>Stramenopiles</taxon>
        <taxon>Oomycota</taxon>
        <taxon>Saprolegniomycetes</taxon>
        <taxon>Saprolegniales</taxon>
        <taxon>Verrucalvaceae</taxon>
        <taxon>Aphanomyces</taxon>
    </lineage>
</organism>
<comment type="caution">
    <text evidence="17">The sequence shown here is derived from an EMBL/GenBank/DDBJ whole genome shotgun (WGS) entry which is preliminary data.</text>
</comment>
<evidence type="ECO:0000256" key="3">
    <source>
        <dbReference type="ARBA" id="ARBA00022448"/>
    </source>
</evidence>
<evidence type="ECO:0000259" key="16">
    <source>
        <dbReference type="SMART" id="SM00831"/>
    </source>
</evidence>
<keyword evidence="13" id="KW-0406">Ion transport</keyword>
<dbReference type="Gene3D" id="1.20.1110.10">
    <property type="entry name" value="Calcium-transporting ATPase, transmembrane domain"/>
    <property type="match status" value="1"/>
</dbReference>
<evidence type="ECO:0000256" key="14">
    <source>
        <dbReference type="ARBA" id="ARBA00023136"/>
    </source>
</evidence>
<dbReference type="SUPFAM" id="SSF81665">
    <property type="entry name" value="Calcium ATPase, transmembrane domain M"/>
    <property type="match status" value="1"/>
</dbReference>
<dbReference type="GO" id="GO:0005524">
    <property type="term" value="F:ATP binding"/>
    <property type="evidence" value="ECO:0007669"/>
    <property type="project" value="UniProtKB-KW"/>
</dbReference>
<evidence type="ECO:0000256" key="15">
    <source>
        <dbReference type="SAM" id="Phobius"/>
    </source>
</evidence>
<name>A0A6A4Z9V4_9STRA</name>
<keyword evidence="12 15" id="KW-1133">Transmembrane helix</keyword>
<evidence type="ECO:0000256" key="10">
    <source>
        <dbReference type="ARBA" id="ARBA00022842"/>
    </source>
</evidence>
<dbReference type="GO" id="GO:0005388">
    <property type="term" value="F:P-type calcium transporter activity"/>
    <property type="evidence" value="ECO:0007669"/>
    <property type="project" value="UniProtKB-EC"/>
</dbReference>
<evidence type="ECO:0000256" key="7">
    <source>
        <dbReference type="ARBA" id="ARBA00022741"/>
    </source>
</evidence>
<keyword evidence="9" id="KW-0067">ATP-binding</keyword>
<evidence type="ECO:0000256" key="8">
    <source>
        <dbReference type="ARBA" id="ARBA00022837"/>
    </source>
</evidence>
<evidence type="ECO:0000313" key="17">
    <source>
        <dbReference type="EMBL" id="KAF0709327.1"/>
    </source>
</evidence>
<reference evidence="17" key="1">
    <citation type="submission" date="2019-06" db="EMBL/GenBank/DDBJ databases">
        <title>Genomics analysis of Aphanomyces spp. identifies a new class of oomycete effector associated with host adaptation.</title>
        <authorList>
            <person name="Gaulin E."/>
        </authorList>
    </citation>
    <scope>NUCLEOTIDE SEQUENCE</scope>
    <source>
        <strain evidence="17">CBS 578.67</strain>
    </source>
</reference>
<comment type="subcellular location">
    <subcellularLocation>
        <location evidence="1">Endomembrane system</location>
        <topology evidence="1">Multi-pass membrane protein</topology>
    </subcellularLocation>
</comment>
<keyword evidence="14 15" id="KW-0472">Membrane</keyword>
<dbReference type="Gene3D" id="2.70.150.10">
    <property type="entry name" value="Calcium-transporting ATPase, cytoplasmic transduction domain A"/>
    <property type="match status" value="1"/>
</dbReference>
<keyword evidence="3" id="KW-0813">Transport</keyword>
<feature type="transmembrane region" description="Helical" evidence="15">
    <location>
        <begin position="123"/>
        <end position="143"/>
    </location>
</feature>
<keyword evidence="11" id="KW-1278">Translocase</keyword>
<keyword evidence="5 15" id="KW-0812">Transmembrane</keyword>
<evidence type="ECO:0000256" key="1">
    <source>
        <dbReference type="ARBA" id="ARBA00004127"/>
    </source>
</evidence>
<evidence type="ECO:0000256" key="6">
    <source>
        <dbReference type="ARBA" id="ARBA00022723"/>
    </source>
</evidence>
<dbReference type="InterPro" id="IPR004014">
    <property type="entry name" value="ATPase_P-typ_cation-transptr_N"/>
</dbReference>
<proteinExistence type="predicted"/>
<evidence type="ECO:0000256" key="11">
    <source>
        <dbReference type="ARBA" id="ARBA00022967"/>
    </source>
</evidence>
<feature type="domain" description="Cation-transporting P-type ATPase N-terminal" evidence="16">
    <location>
        <begin position="23"/>
        <end position="100"/>
    </location>
</feature>
<dbReference type="EMBL" id="VJMH01002288">
    <property type="protein sequence ID" value="KAF0709327.1"/>
    <property type="molecule type" value="Genomic_DNA"/>
</dbReference>
<feature type="transmembrane region" description="Helical" evidence="15">
    <location>
        <begin position="83"/>
        <end position="103"/>
    </location>
</feature>
<sequence length="177" mass="19417">MTIQARDLVQLVETPKEHAADTLAQRGGIEGIAHALNVSLEQGLDDNDTADLEAREVQFGKNFIEPEAPQTILQLMWQAFQDLTIMILTGAGVISLVLGFIPFPESTKKHNRMLSTGGDSSTAWIEGASILFAVLIVVFVTAINDYQKEKQFRALNAVKEDEKIKVIRNGVPAEVSK</sequence>
<dbReference type="OrthoDB" id="77037at2759"/>
<keyword evidence="10" id="KW-0460">Magnesium</keyword>
<dbReference type="PANTHER" id="PTHR24093:SF369">
    <property type="entry name" value="CALCIUM-TRANSPORTING ATPASE"/>
    <property type="match status" value="1"/>
</dbReference>
<dbReference type="AlphaFoldDB" id="A0A6A4Z9V4"/>
<accession>A0A6A4Z9V4</accession>
<dbReference type="SMART" id="SM00831">
    <property type="entry name" value="Cation_ATPase_N"/>
    <property type="match status" value="1"/>
</dbReference>
<evidence type="ECO:0000256" key="12">
    <source>
        <dbReference type="ARBA" id="ARBA00022989"/>
    </source>
</evidence>
<keyword evidence="4" id="KW-0109">Calcium transport</keyword>
<evidence type="ECO:0000256" key="4">
    <source>
        <dbReference type="ARBA" id="ARBA00022568"/>
    </source>
</evidence>
<dbReference type="EC" id="7.2.2.10" evidence="2"/>
<gene>
    <name evidence="17" type="ORF">As57867_005969</name>
</gene>
<feature type="non-terminal residue" evidence="17">
    <location>
        <position position="177"/>
    </location>
</feature>
<keyword evidence="8" id="KW-0106">Calcium</keyword>
<dbReference type="InterPro" id="IPR023298">
    <property type="entry name" value="ATPase_P-typ_TM_dom_sf"/>
</dbReference>
<keyword evidence="6" id="KW-0479">Metal-binding</keyword>
<dbReference type="GO" id="GO:0012505">
    <property type="term" value="C:endomembrane system"/>
    <property type="evidence" value="ECO:0007669"/>
    <property type="project" value="UniProtKB-SubCell"/>
</dbReference>
<dbReference type="Pfam" id="PF00690">
    <property type="entry name" value="Cation_ATPase_N"/>
    <property type="match status" value="1"/>
</dbReference>
<evidence type="ECO:0000256" key="5">
    <source>
        <dbReference type="ARBA" id="ARBA00022692"/>
    </source>
</evidence>
<dbReference type="FunFam" id="1.20.1110.10:FF:000002">
    <property type="entry name" value="Calcium-transporting ATPase"/>
    <property type="match status" value="1"/>
</dbReference>
<evidence type="ECO:0000256" key="2">
    <source>
        <dbReference type="ARBA" id="ARBA00012790"/>
    </source>
</evidence>
<keyword evidence="7" id="KW-0547">Nucleotide-binding</keyword>
<evidence type="ECO:0000256" key="13">
    <source>
        <dbReference type="ARBA" id="ARBA00023065"/>
    </source>
</evidence>
<evidence type="ECO:0000256" key="9">
    <source>
        <dbReference type="ARBA" id="ARBA00022840"/>
    </source>
</evidence>
<dbReference type="GO" id="GO:0046872">
    <property type="term" value="F:metal ion binding"/>
    <property type="evidence" value="ECO:0007669"/>
    <property type="project" value="UniProtKB-KW"/>
</dbReference>
<dbReference type="GO" id="GO:0005886">
    <property type="term" value="C:plasma membrane"/>
    <property type="evidence" value="ECO:0007669"/>
    <property type="project" value="TreeGrafter"/>
</dbReference>